<evidence type="ECO:0000313" key="3">
    <source>
        <dbReference type="Proteomes" id="UP000183997"/>
    </source>
</evidence>
<accession>A0A1M6UDH7</accession>
<evidence type="ECO:0000313" key="2">
    <source>
        <dbReference type="EMBL" id="SHK67221.1"/>
    </source>
</evidence>
<keyword evidence="1" id="KW-0732">Signal</keyword>
<dbReference type="Proteomes" id="UP000183997">
    <property type="component" value="Unassembled WGS sequence"/>
</dbReference>
<feature type="chain" id="PRO_5013382548" evidence="1">
    <location>
        <begin position="26"/>
        <end position="99"/>
    </location>
</feature>
<dbReference type="AlphaFoldDB" id="A0A1M6UDH7"/>
<dbReference type="EMBL" id="FRAR01000020">
    <property type="protein sequence ID" value="SHK67221.1"/>
    <property type="molecule type" value="Genomic_DNA"/>
</dbReference>
<sequence length="99" mass="10520">MLRKDSKTILLVALLAGLHVSSVCKETKATALKDKCSKLFVTSAAVPRKFLSSLAAQSQFTAVIASAVPDNIVNLNPNAQKRHSGFLVIGKLKLSDNNG</sequence>
<keyword evidence="3" id="KW-1185">Reference proteome</keyword>
<evidence type="ECO:0000256" key="1">
    <source>
        <dbReference type="SAM" id="SignalP"/>
    </source>
</evidence>
<name>A0A1M6UDH7_9FIRM</name>
<organism evidence="2 3">
    <name type="scientific">Desulforamulus aeronauticus DSM 10349</name>
    <dbReference type="NCBI Taxonomy" id="1121421"/>
    <lineage>
        <taxon>Bacteria</taxon>
        <taxon>Bacillati</taxon>
        <taxon>Bacillota</taxon>
        <taxon>Clostridia</taxon>
        <taxon>Eubacteriales</taxon>
        <taxon>Peptococcaceae</taxon>
        <taxon>Desulforamulus</taxon>
    </lineage>
</organism>
<proteinExistence type="predicted"/>
<reference evidence="3" key="1">
    <citation type="submission" date="2016-11" db="EMBL/GenBank/DDBJ databases">
        <authorList>
            <person name="Varghese N."/>
            <person name="Submissions S."/>
        </authorList>
    </citation>
    <scope>NUCLEOTIDE SEQUENCE [LARGE SCALE GENOMIC DNA]</scope>
    <source>
        <strain evidence="3">DSM 10349</strain>
    </source>
</reference>
<feature type="signal peptide" evidence="1">
    <location>
        <begin position="1"/>
        <end position="25"/>
    </location>
</feature>
<gene>
    <name evidence="2" type="ORF">SAMN02745123_02689</name>
</gene>
<protein>
    <submittedName>
        <fullName evidence="2">Uncharacterized protein</fullName>
    </submittedName>
</protein>